<dbReference type="InterPro" id="IPR051453">
    <property type="entry name" value="MBL_Glyoxalase_II"/>
</dbReference>
<sequence>MVEIIPFISSSFSSNAYLLKAKKITLIDVGMEPENLLKKLKKEIALEELALIILTHSHPDHTLALPPILKATKARVALHEQELKSGIKSMMGFPVPEIKPDILLKGGEKLDLGNFSLEVIHTPGHTPGSICLYQDGILFSGDTVFAGGNIGRTDLGGNSKDLLSSVKKLTRLPVEIVYPGHGESIQKNAKEEILSCLQSAEDTLISV</sequence>
<reference evidence="7" key="1">
    <citation type="submission" date="2017-09" db="EMBL/GenBank/DDBJ databases">
        <title>Depth-based differentiation of microbial function through sediment-hosted aquifers and enrichment of novel symbionts in the deep terrestrial subsurface.</title>
        <authorList>
            <person name="Probst A.J."/>
            <person name="Ladd B."/>
            <person name="Jarett J.K."/>
            <person name="Geller-Mcgrath D.E."/>
            <person name="Sieber C.M.K."/>
            <person name="Emerson J.B."/>
            <person name="Anantharaman K."/>
            <person name="Thomas B.C."/>
            <person name="Malmstrom R."/>
            <person name="Stieglmeier M."/>
            <person name="Klingl A."/>
            <person name="Woyke T."/>
            <person name="Ryan C.M."/>
            <person name="Banfield J.F."/>
        </authorList>
    </citation>
    <scope>NUCLEOTIDE SEQUENCE [LARGE SCALE GENOMIC DNA]</scope>
</reference>
<organism evidence="6 7">
    <name type="scientific">bacterium (Candidatus Ratteibacteria) CG01_land_8_20_14_3_00_40_19</name>
    <dbReference type="NCBI Taxonomy" id="2014290"/>
    <lineage>
        <taxon>Bacteria</taxon>
        <taxon>Candidatus Ratteibacteria</taxon>
    </lineage>
</organism>
<dbReference type="CDD" id="cd06262">
    <property type="entry name" value="metallo-hydrolase-like_MBL-fold"/>
    <property type="match status" value="1"/>
</dbReference>
<protein>
    <submittedName>
        <fullName evidence="6">MBL fold metallo-hydrolase</fullName>
    </submittedName>
</protein>
<dbReference type="GO" id="GO:0016787">
    <property type="term" value="F:hydrolase activity"/>
    <property type="evidence" value="ECO:0007669"/>
    <property type="project" value="UniProtKB-KW"/>
</dbReference>
<evidence type="ECO:0000256" key="1">
    <source>
        <dbReference type="ARBA" id="ARBA00001947"/>
    </source>
</evidence>
<dbReference type="AlphaFoldDB" id="A0A2M7EAJ2"/>
<dbReference type="Gene3D" id="3.60.15.10">
    <property type="entry name" value="Ribonuclease Z/Hydroxyacylglutathione hydrolase-like"/>
    <property type="match status" value="1"/>
</dbReference>
<dbReference type="SUPFAM" id="SSF56281">
    <property type="entry name" value="Metallo-hydrolase/oxidoreductase"/>
    <property type="match status" value="1"/>
</dbReference>
<dbReference type="Proteomes" id="UP000228886">
    <property type="component" value="Unassembled WGS sequence"/>
</dbReference>
<dbReference type="GO" id="GO:0046872">
    <property type="term" value="F:metal ion binding"/>
    <property type="evidence" value="ECO:0007669"/>
    <property type="project" value="UniProtKB-KW"/>
</dbReference>
<dbReference type="EMBL" id="PETL01000034">
    <property type="protein sequence ID" value="PIV64739.1"/>
    <property type="molecule type" value="Genomic_DNA"/>
</dbReference>
<dbReference type="PANTHER" id="PTHR46233">
    <property type="entry name" value="HYDROXYACYLGLUTATHIONE HYDROLASE GLOC"/>
    <property type="match status" value="1"/>
</dbReference>
<name>A0A2M7EAJ2_9BACT</name>
<evidence type="ECO:0000256" key="4">
    <source>
        <dbReference type="ARBA" id="ARBA00022833"/>
    </source>
</evidence>
<accession>A0A2M7EAJ2</accession>
<keyword evidence="2" id="KW-0479">Metal-binding</keyword>
<evidence type="ECO:0000256" key="3">
    <source>
        <dbReference type="ARBA" id="ARBA00022801"/>
    </source>
</evidence>
<evidence type="ECO:0000256" key="2">
    <source>
        <dbReference type="ARBA" id="ARBA00022723"/>
    </source>
</evidence>
<dbReference type="PANTHER" id="PTHR46233:SF3">
    <property type="entry name" value="HYDROXYACYLGLUTATHIONE HYDROLASE GLOC"/>
    <property type="match status" value="1"/>
</dbReference>
<dbReference type="InterPro" id="IPR001279">
    <property type="entry name" value="Metallo-B-lactamas"/>
</dbReference>
<keyword evidence="4" id="KW-0862">Zinc</keyword>
<evidence type="ECO:0000259" key="5">
    <source>
        <dbReference type="SMART" id="SM00849"/>
    </source>
</evidence>
<comment type="cofactor">
    <cofactor evidence="1">
        <name>Zn(2+)</name>
        <dbReference type="ChEBI" id="CHEBI:29105"/>
    </cofactor>
</comment>
<evidence type="ECO:0000313" key="6">
    <source>
        <dbReference type="EMBL" id="PIV64739.1"/>
    </source>
</evidence>
<feature type="domain" description="Metallo-beta-lactamase" evidence="5">
    <location>
        <begin position="13"/>
        <end position="181"/>
    </location>
</feature>
<gene>
    <name evidence="6" type="ORF">COS11_00605</name>
</gene>
<evidence type="ECO:0000313" key="7">
    <source>
        <dbReference type="Proteomes" id="UP000228886"/>
    </source>
</evidence>
<dbReference type="SMART" id="SM00849">
    <property type="entry name" value="Lactamase_B"/>
    <property type="match status" value="1"/>
</dbReference>
<proteinExistence type="predicted"/>
<dbReference type="Pfam" id="PF00753">
    <property type="entry name" value="Lactamase_B"/>
    <property type="match status" value="1"/>
</dbReference>
<keyword evidence="3 6" id="KW-0378">Hydrolase</keyword>
<dbReference type="InterPro" id="IPR036866">
    <property type="entry name" value="RibonucZ/Hydroxyglut_hydro"/>
</dbReference>
<comment type="caution">
    <text evidence="6">The sequence shown here is derived from an EMBL/GenBank/DDBJ whole genome shotgun (WGS) entry which is preliminary data.</text>
</comment>